<dbReference type="PANTHER" id="PTHR43209:SF1">
    <property type="entry name" value="TRNA SULFURTRANSFERASE"/>
    <property type="match status" value="1"/>
</dbReference>
<feature type="binding site" evidence="9">
    <location>
        <position position="285"/>
    </location>
    <ligand>
        <name>ATP</name>
        <dbReference type="ChEBI" id="CHEBI:30616"/>
    </ligand>
</feature>
<dbReference type="Proteomes" id="UP000006565">
    <property type="component" value="Chromosome"/>
</dbReference>
<proteinExistence type="inferred from homology"/>
<dbReference type="GO" id="GO:0009229">
    <property type="term" value="P:thiamine diphosphate biosynthetic process"/>
    <property type="evidence" value="ECO:0007669"/>
    <property type="project" value="UniProtKB-UniRule"/>
</dbReference>
<dbReference type="AlphaFoldDB" id="E1RKE1"/>
<dbReference type="Pfam" id="PF02926">
    <property type="entry name" value="THUMP"/>
    <property type="match status" value="1"/>
</dbReference>
<keyword evidence="7 9" id="KW-0694">RNA-binding</keyword>
<keyword evidence="12" id="KW-1185">Reference proteome</keyword>
<evidence type="ECO:0000256" key="8">
    <source>
        <dbReference type="ARBA" id="ARBA00022977"/>
    </source>
</evidence>
<dbReference type="KEGG" id="mpi:Mpet_1027"/>
<evidence type="ECO:0000256" key="6">
    <source>
        <dbReference type="ARBA" id="ARBA00022840"/>
    </source>
</evidence>
<dbReference type="GO" id="GO:0005829">
    <property type="term" value="C:cytosol"/>
    <property type="evidence" value="ECO:0007669"/>
    <property type="project" value="TreeGrafter"/>
</dbReference>
<evidence type="ECO:0000256" key="3">
    <source>
        <dbReference type="ARBA" id="ARBA00022555"/>
    </source>
</evidence>
<dbReference type="SUPFAM" id="SSF143437">
    <property type="entry name" value="THUMP domain-like"/>
    <property type="match status" value="1"/>
</dbReference>
<dbReference type="eggNOG" id="arCOG00038">
    <property type="taxonomic scope" value="Archaea"/>
</dbReference>
<dbReference type="Pfam" id="PF02568">
    <property type="entry name" value="ThiI"/>
    <property type="match status" value="1"/>
</dbReference>
<evidence type="ECO:0000256" key="2">
    <source>
        <dbReference type="ARBA" id="ARBA00022490"/>
    </source>
</evidence>
<dbReference type="HAMAP" id="MF_00021">
    <property type="entry name" value="ThiI"/>
    <property type="match status" value="1"/>
</dbReference>
<dbReference type="STRING" id="679926.Mpet_1027"/>
<evidence type="ECO:0000256" key="9">
    <source>
        <dbReference type="HAMAP-Rule" id="MF_00021"/>
    </source>
</evidence>
<accession>E1RKE1</accession>
<comment type="catalytic activity">
    <reaction evidence="9">
        <text>[ThiS sulfur-carrier protein]-C-terminal Gly-Gly-AMP + S-sulfanyl-L-cysteinyl-[cysteine desulfurase] + AH2 = [ThiS sulfur-carrier protein]-C-terminal-Gly-aminoethanethioate + L-cysteinyl-[cysteine desulfurase] + A + AMP + 2 H(+)</text>
        <dbReference type="Rhea" id="RHEA:43340"/>
        <dbReference type="Rhea" id="RHEA-COMP:12157"/>
        <dbReference type="Rhea" id="RHEA-COMP:12158"/>
        <dbReference type="Rhea" id="RHEA-COMP:12910"/>
        <dbReference type="Rhea" id="RHEA-COMP:19908"/>
        <dbReference type="ChEBI" id="CHEBI:13193"/>
        <dbReference type="ChEBI" id="CHEBI:15378"/>
        <dbReference type="ChEBI" id="CHEBI:17499"/>
        <dbReference type="ChEBI" id="CHEBI:29950"/>
        <dbReference type="ChEBI" id="CHEBI:61963"/>
        <dbReference type="ChEBI" id="CHEBI:90618"/>
        <dbReference type="ChEBI" id="CHEBI:232372"/>
        <dbReference type="ChEBI" id="CHEBI:456215"/>
    </reaction>
</comment>
<dbReference type="UniPathway" id="UPA00060"/>
<reference evidence="11 12" key="1">
    <citation type="journal article" date="2010" name="Stand. Genomic Sci.">
        <title>Complete genome sequence of Methanoplanus petrolearius type strain (SEBR 4847).</title>
        <authorList>
            <person name="Brambilla E."/>
            <person name="Djao O.D."/>
            <person name="Daligault H."/>
            <person name="Lapidus A."/>
            <person name="Lucas S."/>
            <person name="Hammon N."/>
            <person name="Nolan M."/>
            <person name="Tice H."/>
            <person name="Cheng J.F."/>
            <person name="Han C."/>
            <person name="Tapia R."/>
            <person name="Goodwin L."/>
            <person name="Pitluck S."/>
            <person name="Liolios K."/>
            <person name="Ivanova N."/>
            <person name="Mavromatis K."/>
            <person name="Mikhailova N."/>
            <person name="Pati A."/>
            <person name="Chen A."/>
            <person name="Palaniappan K."/>
            <person name="Land M."/>
            <person name="Hauser L."/>
            <person name="Chang Y.J."/>
            <person name="Jeffries C.D."/>
            <person name="Rohde M."/>
            <person name="Spring S."/>
            <person name="Sikorski J."/>
            <person name="Goker M."/>
            <person name="Woyke T."/>
            <person name="Bristow J."/>
            <person name="Eisen J.A."/>
            <person name="Markowitz V."/>
            <person name="Hugenholtz P."/>
            <person name="Kyrpides N.C."/>
            <person name="Klenk H.P."/>
        </authorList>
    </citation>
    <scope>NUCLEOTIDE SEQUENCE [LARGE SCALE GENOMIC DNA]</scope>
    <source>
        <strain evidence="12">DSM 11571 / OCM 486 / SEBR 4847</strain>
    </source>
</reference>
<dbReference type="GO" id="GO:0009228">
    <property type="term" value="P:thiamine biosynthetic process"/>
    <property type="evidence" value="ECO:0007669"/>
    <property type="project" value="UniProtKB-KW"/>
</dbReference>
<keyword evidence="3 9" id="KW-0820">tRNA-binding</keyword>
<dbReference type="NCBIfam" id="TIGR00342">
    <property type="entry name" value="tRNA uracil 4-sulfurtransferase ThiI"/>
    <property type="match status" value="1"/>
</dbReference>
<dbReference type="InterPro" id="IPR049962">
    <property type="entry name" value="THUMP_ThiI"/>
</dbReference>
<feature type="binding site" evidence="9">
    <location>
        <position position="294"/>
    </location>
    <ligand>
        <name>ATP</name>
        <dbReference type="ChEBI" id="CHEBI:30616"/>
    </ligand>
</feature>
<feature type="binding site" evidence="9">
    <location>
        <position position="263"/>
    </location>
    <ligand>
        <name>ATP</name>
        <dbReference type="ChEBI" id="CHEBI:30616"/>
    </ligand>
</feature>
<dbReference type="InterPro" id="IPR003720">
    <property type="entry name" value="tRNA_STrfase"/>
</dbReference>
<evidence type="ECO:0000313" key="12">
    <source>
        <dbReference type="Proteomes" id="UP000006565"/>
    </source>
</evidence>
<dbReference type="Gene3D" id="3.30.2130.30">
    <property type="match status" value="1"/>
</dbReference>
<organism evidence="11 12">
    <name type="scientific">Methanolacinia petrolearia (strain DSM 11571 / OCM 486 / SEBR 4847)</name>
    <name type="common">Methanoplanus petrolearius</name>
    <dbReference type="NCBI Taxonomy" id="679926"/>
    <lineage>
        <taxon>Archaea</taxon>
        <taxon>Methanobacteriati</taxon>
        <taxon>Methanobacteriota</taxon>
        <taxon>Stenosarchaea group</taxon>
        <taxon>Methanomicrobia</taxon>
        <taxon>Methanomicrobiales</taxon>
        <taxon>Methanomicrobiaceae</taxon>
        <taxon>Methanolacinia</taxon>
    </lineage>
</organism>
<dbReference type="HOGENOM" id="CLU_037952_4_0_2"/>
<evidence type="ECO:0000256" key="7">
    <source>
        <dbReference type="ARBA" id="ARBA00022884"/>
    </source>
</evidence>
<dbReference type="GO" id="GO:0004810">
    <property type="term" value="F:CCA tRNA nucleotidyltransferase activity"/>
    <property type="evidence" value="ECO:0007669"/>
    <property type="project" value="InterPro"/>
</dbReference>
<keyword evidence="8 9" id="KW-0784">Thiamine biosynthesis</keyword>
<dbReference type="GO" id="GO:0005524">
    <property type="term" value="F:ATP binding"/>
    <property type="evidence" value="ECO:0007669"/>
    <property type="project" value="UniProtKB-UniRule"/>
</dbReference>
<evidence type="ECO:0000256" key="1">
    <source>
        <dbReference type="ARBA" id="ARBA00004496"/>
    </source>
</evidence>
<protein>
    <recommendedName>
        <fullName evidence="9">Probable tRNA sulfurtransferase</fullName>
        <ecNumber evidence="9">2.8.1.4</ecNumber>
    </recommendedName>
    <alternativeName>
        <fullName evidence="9">Sulfur carrier protein ThiS sulfurtransferase</fullName>
    </alternativeName>
    <alternativeName>
        <fullName evidence="9">Thiamine biosynthesis protein ThiI</fullName>
    </alternativeName>
    <alternativeName>
        <fullName evidence="9">tRNA 4-thiouridine synthase</fullName>
    </alternativeName>
</protein>
<comment type="function">
    <text evidence="9">Catalyzes the ATP-dependent transfer of a sulfur to tRNA to produce 4-thiouridine in position 8 of tRNAs, which functions as a near-UV photosensor. Also catalyzes the transfer of sulfur to the sulfur carrier protein ThiS, forming ThiS-thiocarboxylate. This is a step in the synthesis of thiazole, in the thiamine biosynthesis pathway. The sulfur is donated as persulfide by IscS.</text>
</comment>
<sequence>MIRYGELFLKSEPVMRHYVGVLTANIKRALDAEEICHEITITRGRIFVYGEDVDAINSVLLRIFGIVGTSIVICTPPDRETIEKTAAIVASRTLKPGMSFAVRARRSNIKGFTSQELAASTGSCIYEAVGDLKVDLDNPEYEIFIEARSNGGFIYETRTPGPGGLPVGTQGKVLCLLSAGIDSPVAAWLAMSRGCIPGFIYFDGGDYFGKDTNRAVLENLQNLSRWYPGSTVEAAFIDITPFFDKLTDKSAKEALKNRCIICKRFMLRLAGKCALDWKYLGLVTGNSIGQVASQTLANIGILGSAVPEGIALIEPLITYDKEDTVKIARNIGTFRENAGDLSCGVVPSHPSIAATLAKVIEDEGMLGIPELIEECIPRKTIYKAKDGKLLD</sequence>
<comment type="pathway">
    <text evidence="9">Cofactor biosynthesis; thiamine diphosphate biosynthesis.</text>
</comment>
<dbReference type="Pfam" id="PF22025">
    <property type="entry name" value="ThiI_fer"/>
    <property type="match status" value="1"/>
</dbReference>
<dbReference type="PANTHER" id="PTHR43209">
    <property type="entry name" value="TRNA SULFURTRANSFERASE"/>
    <property type="match status" value="1"/>
</dbReference>
<evidence type="ECO:0000259" key="10">
    <source>
        <dbReference type="PROSITE" id="PS51165"/>
    </source>
</evidence>
<keyword evidence="5 9" id="KW-0547">Nucleotide-binding</keyword>
<dbReference type="InterPro" id="IPR004114">
    <property type="entry name" value="THUMP_dom"/>
</dbReference>
<feature type="binding site" evidence="9">
    <location>
        <begin position="176"/>
        <end position="177"/>
    </location>
    <ligand>
        <name>ATP</name>
        <dbReference type="ChEBI" id="CHEBI:30616"/>
    </ligand>
</feature>
<dbReference type="InterPro" id="IPR014729">
    <property type="entry name" value="Rossmann-like_a/b/a_fold"/>
</dbReference>
<feature type="domain" description="THUMP" evidence="10">
    <location>
        <begin position="54"/>
        <end position="158"/>
    </location>
</feature>
<keyword evidence="2 9" id="KW-0963">Cytoplasm</keyword>
<dbReference type="InterPro" id="IPR050102">
    <property type="entry name" value="tRNA_sulfurtransferase_ThiI"/>
</dbReference>
<evidence type="ECO:0000313" key="11">
    <source>
        <dbReference type="EMBL" id="ADN35794.1"/>
    </source>
</evidence>
<dbReference type="InterPro" id="IPR049961">
    <property type="entry name" value="ThiI_N"/>
</dbReference>
<dbReference type="PROSITE" id="PS51165">
    <property type="entry name" value="THUMP"/>
    <property type="match status" value="1"/>
</dbReference>
<evidence type="ECO:0000256" key="4">
    <source>
        <dbReference type="ARBA" id="ARBA00022679"/>
    </source>
</evidence>
<gene>
    <name evidence="9" type="primary">thiI</name>
    <name evidence="11" type="ordered locus">Mpet_1027</name>
</gene>
<dbReference type="GO" id="GO:0002937">
    <property type="term" value="P:tRNA 4-thiouridine biosynthesis"/>
    <property type="evidence" value="ECO:0007669"/>
    <property type="project" value="TreeGrafter"/>
</dbReference>
<dbReference type="InterPro" id="IPR020536">
    <property type="entry name" value="ThiI_AANH"/>
</dbReference>
<dbReference type="CDD" id="cd11716">
    <property type="entry name" value="THUMP_ThiI"/>
    <property type="match status" value="1"/>
</dbReference>
<dbReference type="GO" id="GO:0052837">
    <property type="term" value="P:thiazole biosynthetic process"/>
    <property type="evidence" value="ECO:0007669"/>
    <property type="project" value="TreeGrafter"/>
</dbReference>
<evidence type="ECO:0000256" key="5">
    <source>
        <dbReference type="ARBA" id="ARBA00022741"/>
    </source>
</evidence>
<dbReference type="SUPFAM" id="SSF52402">
    <property type="entry name" value="Adenine nucleotide alpha hydrolases-like"/>
    <property type="match status" value="1"/>
</dbReference>
<comment type="subcellular location">
    <subcellularLocation>
        <location evidence="1 9">Cytoplasm</location>
    </subcellularLocation>
</comment>
<dbReference type="Gene3D" id="3.40.50.620">
    <property type="entry name" value="HUPs"/>
    <property type="match status" value="1"/>
</dbReference>
<keyword evidence="4 9" id="KW-0808">Transferase</keyword>
<dbReference type="EC" id="2.8.1.4" evidence="9"/>
<dbReference type="EMBL" id="CP002117">
    <property type="protein sequence ID" value="ADN35794.1"/>
    <property type="molecule type" value="Genomic_DNA"/>
</dbReference>
<dbReference type="InterPro" id="IPR054173">
    <property type="entry name" value="ThiI_fer"/>
</dbReference>
<comment type="similarity">
    <text evidence="9">Belongs to the ThiI family.</text>
</comment>
<comment type="catalytic activity">
    <reaction evidence="9">
        <text>[ThiI sulfur-carrier protein]-S-sulfanyl-L-cysteine + a uridine in tRNA + 2 reduced [2Fe-2S]-[ferredoxin] + ATP + H(+) = [ThiI sulfur-carrier protein]-L-cysteine + a 4-thiouridine in tRNA + 2 oxidized [2Fe-2S]-[ferredoxin] + AMP + diphosphate</text>
        <dbReference type="Rhea" id="RHEA:24176"/>
        <dbReference type="Rhea" id="RHEA-COMP:10000"/>
        <dbReference type="Rhea" id="RHEA-COMP:10001"/>
        <dbReference type="Rhea" id="RHEA-COMP:13337"/>
        <dbReference type="Rhea" id="RHEA-COMP:13338"/>
        <dbReference type="Rhea" id="RHEA-COMP:13339"/>
        <dbReference type="Rhea" id="RHEA-COMP:13340"/>
        <dbReference type="ChEBI" id="CHEBI:15378"/>
        <dbReference type="ChEBI" id="CHEBI:29950"/>
        <dbReference type="ChEBI" id="CHEBI:30616"/>
        <dbReference type="ChEBI" id="CHEBI:33019"/>
        <dbReference type="ChEBI" id="CHEBI:33737"/>
        <dbReference type="ChEBI" id="CHEBI:33738"/>
        <dbReference type="ChEBI" id="CHEBI:61963"/>
        <dbReference type="ChEBI" id="CHEBI:65315"/>
        <dbReference type="ChEBI" id="CHEBI:136798"/>
        <dbReference type="ChEBI" id="CHEBI:456215"/>
        <dbReference type="EC" id="2.8.1.4"/>
    </reaction>
</comment>
<feature type="binding site" evidence="9">
    <location>
        <begin position="201"/>
        <end position="202"/>
    </location>
    <ligand>
        <name>ATP</name>
        <dbReference type="ChEBI" id="CHEBI:30616"/>
    </ligand>
</feature>
<name>E1RKE1_METP4</name>
<dbReference type="GO" id="GO:0140741">
    <property type="term" value="F:tRNA-uracil-4 sulfurtransferase activity"/>
    <property type="evidence" value="ECO:0007669"/>
    <property type="project" value="UniProtKB-EC"/>
</dbReference>
<keyword evidence="6 9" id="KW-0067">ATP-binding</keyword>
<dbReference type="SMART" id="SM00981">
    <property type="entry name" value="THUMP"/>
    <property type="match status" value="1"/>
</dbReference>
<dbReference type="GO" id="GO:0000049">
    <property type="term" value="F:tRNA binding"/>
    <property type="evidence" value="ECO:0007669"/>
    <property type="project" value="UniProtKB-UniRule"/>
</dbReference>